<evidence type="ECO:0000313" key="1">
    <source>
        <dbReference type="EMBL" id="KAH9300747.1"/>
    </source>
</evidence>
<dbReference type="AlphaFoldDB" id="A0AA38FGA1"/>
<name>A0AA38FGA1_TAXCH</name>
<dbReference type="EMBL" id="JAHRHJ020000009">
    <property type="protein sequence ID" value="KAH9300747.1"/>
    <property type="molecule type" value="Genomic_DNA"/>
</dbReference>
<keyword evidence="2" id="KW-1185">Reference proteome</keyword>
<dbReference type="Proteomes" id="UP000824469">
    <property type="component" value="Unassembled WGS sequence"/>
</dbReference>
<gene>
    <name evidence="1" type="ORF">KI387_012330</name>
</gene>
<evidence type="ECO:0000313" key="2">
    <source>
        <dbReference type="Proteomes" id="UP000824469"/>
    </source>
</evidence>
<organism evidence="1 2">
    <name type="scientific">Taxus chinensis</name>
    <name type="common">Chinese yew</name>
    <name type="synonym">Taxus wallichiana var. chinensis</name>
    <dbReference type="NCBI Taxonomy" id="29808"/>
    <lineage>
        <taxon>Eukaryota</taxon>
        <taxon>Viridiplantae</taxon>
        <taxon>Streptophyta</taxon>
        <taxon>Embryophyta</taxon>
        <taxon>Tracheophyta</taxon>
        <taxon>Spermatophyta</taxon>
        <taxon>Pinopsida</taxon>
        <taxon>Pinidae</taxon>
        <taxon>Conifers II</taxon>
        <taxon>Cupressales</taxon>
        <taxon>Taxaceae</taxon>
        <taxon>Taxus</taxon>
    </lineage>
</organism>
<proteinExistence type="predicted"/>
<sequence length="87" mass="9607">MNLEEHDLQLLQDLSRRDRRPKVAKATSRLIIEDSGEKFAEISIPAEGKVEEELTAEDVTVTKIPLGQATTEGLKQDTQTVAGCFVP</sequence>
<accession>A0AA38FGA1</accession>
<comment type="caution">
    <text evidence="1">The sequence shown here is derived from an EMBL/GenBank/DDBJ whole genome shotgun (WGS) entry which is preliminary data.</text>
</comment>
<reference evidence="1 2" key="1">
    <citation type="journal article" date="2021" name="Nat. Plants">
        <title>The Taxus genome provides insights into paclitaxel biosynthesis.</title>
        <authorList>
            <person name="Xiong X."/>
            <person name="Gou J."/>
            <person name="Liao Q."/>
            <person name="Li Y."/>
            <person name="Zhou Q."/>
            <person name="Bi G."/>
            <person name="Li C."/>
            <person name="Du R."/>
            <person name="Wang X."/>
            <person name="Sun T."/>
            <person name="Guo L."/>
            <person name="Liang H."/>
            <person name="Lu P."/>
            <person name="Wu Y."/>
            <person name="Zhang Z."/>
            <person name="Ro D.K."/>
            <person name="Shang Y."/>
            <person name="Huang S."/>
            <person name="Yan J."/>
        </authorList>
    </citation>
    <scope>NUCLEOTIDE SEQUENCE [LARGE SCALE GENOMIC DNA]</scope>
    <source>
        <strain evidence="1">Ta-2019</strain>
    </source>
</reference>
<protein>
    <submittedName>
        <fullName evidence="1">Uncharacterized protein</fullName>
    </submittedName>
</protein>